<evidence type="ECO:0000256" key="4">
    <source>
        <dbReference type="ARBA" id="ARBA00023136"/>
    </source>
</evidence>
<gene>
    <name evidence="6" type="ORF">CYLTODRAFT_377869</name>
</gene>
<protein>
    <recommendedName>
        <fullName evidence="8">PQ-loop-domain-containing protein</fullName>
    </recommendedName>
</protein>
<dbReference type="AlphaFoldDB" id="A0A0D7B7A9"/>
<dbReference type="GO" id="GO:0016020">
    <property type="term" value="C:membrane"/>
    <property type="evidence" value="ECO:0007669"/>
    <property type="project" value="UniProtKB-SubCell"/>
</dbReference>
<evidence type="ECO:0000256" key="5">
    <source>
        <dbReference type="SAM" id="Phobius"/>
    </source>
</evidence>
<evidence type="ECO:0008006" key="8">
    <source>
        <dbReference type="Google" id="ProtNLM"/>
    </source>
</evidence>
<accession>A0A0D7B7A9</accession>
<feature type="transmembrane region" description="Helical" evidence="5">
    <location>
        <begin position="20"/>
        <end position="37"/>
    </location>
</feature>
<evidence type="ECO:0000313" key="7">
    <source>
        <dbReference type="Proteomes" id="UP000054007"/>
    </source>
</evidence>
<dbReference type="InterPro" id="IPR006603">
    <property type="entry name" value="PQ-loop_rpt"/>
</dbReference>
<keyword evidence="7" id="KW-1185">Reference proteome</keyword>
<sequence>MLPPPPPPDDGVCLPHHDWFTAMLTFGLCCGLVISYVPQHLRIIQKGSSEGISPWFLLLGSTSSASGMLNMITMQWSIVRCCRVLSLGSCLENTLGVLQVGLQWAMFTFIMILYMIFYPPHLKYHGLEVHQDSEANPTPTKLPTAYKSSEWRLSIFLSWLTGIHLFVIIFTTFFLIATNAETERWATFLGVSSAMLAAIQYMPQIIHTYKAKLVGALSIPMMLIQSPGAVLMVLSIALRPGTNWTSWITFAVAGIMQGTLLVMCLGWKVRQAKLNIDDFGEPLPASRPSSASVVGLYEDEVPGLVRTGEEDPEPAAVRAALASALESAVEGDVRSNGFTRVDSLPIDARARGEIDERTALLGTHGKAESPKTRRRWFGWGQATQEP</sequence>
<dbReference type="PANTHER" id="PTHR16201">
    <property type="entry name" value="SEVEN TRANSMEMBRANE PROTEIN 1-RELATED"/>
    <property type="match status" value="1"/>
</dbReference>
<organism evidence="6 7">
    <name type="scientific">Cylindrobasidium torrendii FP15055 ss-10</name>
    <dbReference type="NCBI Taxonomy" id="1314674"/>
    <lineage>
        <taxon>Eukaryota</taxon>
        <taxon>Fungi</taxon>
        <taxon>Dikarya</taxon>
        <taxon>Basidiomycota</taxon>
        <taxon>Agaricomycotina</taxon>
        <taxon>Agaricomycetes</taxon>
        <taxon>Agaricomycetidae</taxon>
        <taxon>Agaricales</taxon>
        <taxon>Marasmiineae</taxon>
        <taxon>Physalacriaceae</taxon>
        <taxon>Cylindrobasidium</taxon>
    </lineage>
</organism>
<feature type="transmembrane region" description="Helical" evidence="5">
    <location>
        <begin position="156"/>
        <end position="178"/>
    </location>
</feature>
<evidence type="ECO:0000313" key="6">
    <source>
        <dbReference type="EMBL" id="KIY66362.1"/>
    </source>
</evidence>
<evidence type="ECO:0000256" key="2">
    <source>
        <dbReference type="ARBA" id="ARBA00022692"/>
    </source>
</evidence>
<evidence type="ECO:0000256" key="1">
    <source>
        <dbReference type="ARBA" id="ARBA00004141"/>
    </source>
</evidence>
<evidence type="ECO:0000256" key="3">
    <source>
        <dbReference type="ARBA" id="ARBA00022989"/>
    </source>
</evidence>
<dbReference type="PANTHER" id="PTHR16201:SF11">
    <property type="entry name" value="PQ-LOOP REPEAT-CONTAINING PROTEIN"/>
    <property type="match status" value="1"/>
</dbReference>
<keyword evidence="2 5" id="KW-0812">Transmembrane</keyword>
<proteinExistence type="predicted"/>
<dbReference type="OrthoDB" id="19344at2759"/>
<comment type="subcellular location">
    <subcellularLocation>
        <location evidence="1">Membrane</location>
        <topology evidence="1">Multi-pass membrane protein</topology>
    </subcellularLocation>
</comment>
<feature type="transmembrane region" description="Helical" evidence="5">
    <location>
        <begin position="214"/>
        <end position="238"/>
    </location>
</feature>
<keyword evidence="3 5" id="KW-1133">Transmembrane helix</keyword>
<feature type="transmembrane region" description="Helical" evidence="5">
    <location>
        <begin position="98"/>
        <end position="117"/>
    </location>
</feature>
<keyword evidence="4 5" id="KW-0472">Membrane</keyword>
<dbReference type="EMBL" id="KN880557">
    <property type="protein sequence ID" value="KIY66362.1"/>
    <property type="molecule type" value="Genomic_DNA"/>
</dbReference>
<feature type="transmembrane region" description="Helical" evidence="5">
    <location>
        <begin position="184"/>
        <end position="202"/>
    </location>
</feature>
<reference evidence="6 7" key="1">
    <citation type="journal article" date="2015" name="Fungal Genet. Biol.">
        <title>Evolution of novel wood decay mechanisms in Agaricales revealed by the genome sequences of Fistulina hepatica and Cylindrobasidium torrendii.</title>
        <authorList>
            <person name="Floudas D."/>
            <person name="Held B.W."/>
            <person name="Riley R."/>
            <person name="Nagy L.G."/>
            <person name="Koehler G."/>
            <person name="Ransdell A.S."/>
            <person name="Younus H."/>
            <person name="Chow J."/>
            <person name="Chiniquy J."/>
            <person name="Lipzen A."/>
            <person name="Tritt A."/>
            <person name="Sun H."/>
            <person name="Haridas S."/>
            <person name="LaButti K."/>
            <person name="Ohm R.A."/>
            <person name="Kues U."/>
            <person name="Blanchette R.A."/>
            <person name="Grigoriev I.V."/>
            <person name="Minto R.E."/>
            <person name="Hibbett D.S."/>
        </authorList>
    </citation>
    <scope>NUCLEOTIDE SEQUENCE [LARGE SCALE GENOMIC DNA]</scope>
    <source>
        <strain evidence="6 7">FP15055 ss-10</strain>
    </source>
</reference>
<name>A0A0D7B7A9_9AGAR</name>
<dbReference type="Pfam" id="PF04193">
    <property type="entry name" value="PQ-loop"/>
    <property type="match status" value="2"/>
</dbReference>
<dbReference type="Gene3D" id="1.20.1280.290">
    <property type="match status" value="2"/>
</dbReference>
<dbReference type="Proteomes" id="UP000054007">
    <property type="component" value="Unassembled WGS sequence"/>
</dbReference>
<feature type="transmembrane region" description="Helical" evidence="5">
    <location>
        <begin position="244"/>
        <end position="267"/>
    </location>
</feature>
<dbReference type="SMART" id="SM00679">
    <property type="entry name" value="CTNS"/>
    <property type="match status" value="2"/>
</dbReference>
<dbReference type="InterPro" id="IPR051415">
    <property type="entry name" value="LAAT-1"/>
</dbReference>